<keyword evidence="2" id="KW-0472">Membrane</keyword>
<reference evidence="3" key="1">
    <citation type="submission" date="2022-10" db="EMBL/GenBank/DDBJ databases">
        <title>Catenovulum adriacola sp. nov. isolated in the Harbour of Susak.</title>
        <authorList>
            <person name="Schoch T."/>
            <person name="Reich S.J."/>
            <person name="Stoeferle S."/>
            <person name="Flaiz M."/>
            <person name="Kazda M."/>
            <person name="Riedel C.U."/>
            <person name="Duerre P."/>
        </authorList>
    </citation>
    <scope>NUCLEOTIDE SEQUENCE</scope>
    <source>
        <strain evidence="3">TS8</strain>
    </source>
</reference>
<keyword evidence="4" id="KW-1185">Reference proteome</keyword>
<dbReference type="Pfam" id="PF10975">
    <property type="entry name" value="DUF2802"/>
    <property type="match status" value="1"/>
</dbReference>
<gene>
    <name evidence="3" type="ORF">OLW01_04660</name>
</gene>
<dbReference type="EMBL" id="CP109965">
    <property type="protein sequence ID" value="WAJ71102.1"/>
    <property type="molecule type" value="Genomic_DNA"/>
</dbReference>
<dbReference type="InterPro" id="IPR021244">
    <property type="entry name" value="DUF2802"/>
</dbReference>
<protein>
    <submittedName>
        <fullName evidence="3">DUF2802 domain-containing protein</fullName>
    </submittedName>
</protein>
<evidence type="ECO:0000313" key="4">
    <source>
        <dbReference type="Proteomes" id="UP001163726"/>
    </source>
</evidence>
<organism evidence="3 4">
    <name type="scientific">Catenovulum adriaticum</name>
    <dbReference type="NCBI Taxonomy" id="2984846"/>
    <lineage>
        <taxon>Bacteria</taxon>
        <taxon>Pseudomonadati</taxon>
        <taxon>Pseudomonadota</taxon>
        <taxon>Gammaproteobacteria</taxon>
        <taxon>Alteromonadales</taxon>
        <taxon>Alteromonadaceae</taxon>
        <taxon>Catenovulum</taxon>
    </lineage>
</organism>
<evidence type="ECO:0000313" key="3">
    <source>
        <dbReference type="EMBL" id="WAJ71102.1"/>
    </source>
</evidence>
<proteinExistence type="predicted"/>
<keyword evidence="2" id="KW-0812">Transmembrane</keyword>
<accession>A0ABY7APA1</accession>
<evidence type="ECO:0000256" key="2">
    <source>
        <dbReference type="SAM" id="Phobius"/>
    </source>
</evidence>
<dbReference type="RefSeq" id="WP_268075566.1">
    <property type="nucleotide sequence ID" value="NZ_CP109965.1"/>
</dbReference>
<name>A0ABY7APA1_9ALTE</name>
<keyword evidence="2" id="KW-1133">Transmembrane helix</keyword>
<evidence type="ECO:0000256" key="1">
    <source>
        <dbReference type="SAM" id="Coils"/>
    </source>
</evidence>
<keyword evidence="1" id="KW-0175">Coiled coil</keyword>
<feature type="coiled-coil region" evidence="1">
    <location>
        <begin position="27"/>
        <end position="54"/>
    </location>
</feature>
<sequence length="134" mass="15144">MIDLSWISLGLAIFGCFFSVFILRKLLKKQASDYRALSDKHSHLERENKILRHEIDEIRSGSIGIGQSVKRIQAIVLDIESRQGELELQDPESKLYTRAAKMAEKGATAQEISTDCEIPMVEAELIVSLRQKSN</sequence>
<dbReference type="Proteomes" id="UP001163726">
    <property type="component" value="Chromosome"/>
</dbReference>
<feature type="transmembrane region" description="Helical" evidence="2">
    <location>
        <begin position="6"/>
        <end position="27"/>
    </location>
</feature>